<evidence type="ECO:0000313" key="1">
    <source>
        <dbReference type="EMBL" id="QHT33772.1"/>
    </source>
</evidence>
<sequence>MNQEQFLYVRYPEQQWTRFNTSNTNITTSYQKELLDKFILMDIETYFFENEKCNINQSNIEYNYKEIENIIFYRKSIVRNNKIDISYLYYYTTTDDQNIEFMYSEPSFVAYINRLVD</sequence>
<protein>
    <submittedName>
        <fullName evidence="1">Uncharacterized protein</fullName>
    </submittedName>
</protein>
<accession>A0A6C0EYC1</accession>
<reference evidence="1" key="1">
    <citation type="journal article" date="2020" name="Nature">
        <title>Giant virus diversity and host interactions through global metagenomics.</title>
        <authorList>
            <person name="Schulz F."/>
            <person name="Roux S."/>
            <person name="Paez-Espino D."/>
            <person name="Jungbluth S."/>
            <person name="Walsh D.A."/>
            <person name="Denef V.J."/>
            <person name="McMahon K.D."/>
            <person name="Konstantinidis K.T."/>
            <person name="Eloe-Fadrosh E.A."/>
            <person name="Kyrpides N.C."/>
            <person name="Woyke T."/>
        </authorList>
    </citation>
    <scope>NUCLEOTIDE SEQUENCE</scope>
    <source>
        <strain evidence="1">GVMAG-M-3300009161-52</strain>
    </source>
</reference>
<name>A0A6C0EYC1_9ZZZZ</name>
<proteinExistence type="predicted"/>
<organism evidence="1">
    <name type="scientific">viral metagenome</name>
    <dbReference type="NCBI Taxonomy" id="1070528"/>
    <lineage>
        <taxon>unclassified sequences</taxon>
        <taxon>metagenomes</taxon>
        <taxon>organismal metagenomes</taxon>
    </lineage>
</organism>
<dbReference type="EMBL" id="MN738978">
    <property type="protein sequence ID" value="QHT33772.1"/>
    <property type="molecule type" value="Genomic_DNA"/>
</dbReference>
<dbReference type="AlphaFoldDB" id="A0A6C0EYC1"/>